<keyword evidence="1" id="KW-0812">Transmembrane</keyword>
<reference evidence="3" key="1">
    <citation type="journal article" date="2013" name="Science">
        <title>The Amborella genome and the evolution of flowering plants.</title>
        <authorList>
            <consortium name="Amborella Genome Project"/>
        </authorList>
    </citation>
    <scope>NUCLEOTIDE SEQUENCE [LARGE SCALE GENOMIC DNA]</scope>
</reference>
<keyword evidence="3" id="KW-1185">Reference proteome</keyword>
<feature type="transmembrane region" description="Helical" evidence="1">
    <location>
        <begin position="33"/>
        <end position="58"/>
    </location>
</feature>
<protein>
    <submittedName>
        <fullName evidence="2">Uncharacterized protein</fullName>
    </submittedName>
</protein>
<evidence type="ECO:0000256" key="1">
    <source>
        <dbReference type="SAM" id="Phobius"/>
    </source>
</evidence>
<name>U5DA39_AMBTC</name>
<sequence length="61" mass="6384">MASPITFSKGEKNGGISQHRIEALPLGKVLVDVVASLAFTSTPSILGMASLLSSYFFLVEG</sequence>
<proteinExistence type="predicted"/>
<dbReference type="Gramene" id="ERN17258">
    <property type="protein sequence ID" value="ERN17258"/>
    <property type="gene ID" value="AMTR_s00044p00213580"/>
</dbReference>
<accession>U5DA39</accession>
<keyword evidence="1" id="KW-0472">Membrane</keyword>
<keyword evidence="1" id="KW-1133">Transmembrane helix</keyword>
<dbReference type="HOGENOM" id="CLU_2925666_0_0_1"/>
<gene>
    <name evidence="2" type="ORF">AMTR_s00044p00213580</name>
</gene>
<evidence type="ECO:0000313" key="2">
    <source>
        <dbReference type="EMBL" id="ERN17258.1"/>
    </source>
</evidence>
<dbReference type="EMBL" id="KI392384">
    <property type="protein sequence ID" value="ERN17258.1"/>
    <property type="molecule type" value="Genomic_DNA"/>
</dbReference>
<evidence type="ECO:0000313" key="3">
    <source>
        <dbReference type="Proteomes" id="UP000017836"/>
    </source>
</evidence>
<organism evidence="2 3">
    <name type="scientific">Amborella trichopoda</name>
    <dbReference type="NCBI Taxonomy" id="13333"/>
    <lineage>
        <taxon>Eukaryota</taxon>
        <taxon>Viridiplantae</taxon>
        <taxon>Streptophyta</taxon>
        <taxon>Embryophyta</taxon>
        <taxon>Tracheophyta</taxon>
        <taxon>Spermatophyta</taxon>
        <taxon>Magnoliopsida</taxon>
        <taxon>Amborellales</taxon>
        <taxon>Amborellaceae</taxon>
        <taxon>Amborella</taxon>
    </lineage>
</organism>
<dbReference type="Proteomes" id="UP000017836">
    <property type="component" value="Unassembled WGS sequence"/>
</dbReference>
<dbReference type="AlphaFoldDB" id="U5DA39"/>